<comment type="caution">
    <text evidence="1">The sequence shown here is derived from an EMBL/GenBank/DDBJ whole genome shotgun (WGS) entry which is preliminary data.</text>
</comment>
<keyword evidence="2" id="KW-1185">Reference proteome</keyword>
<organism evidence="1 2">
    <name type="scientific">Peronosclerospora sorghi</name>
    <dbReference type="NCBI Taxonomy" id="230839"/>
    <lineage>
        <taxon>Eukaryota</taxon>
        <taxon>Sar</taxon>
        <taxon>Stramenopiles</taxon>
        <taxon>Oomycota</taxon>
        <taxon>Peronosporomycetes</taxon>
        <taxon>Peronosporales</taxon>
        <taxon>Peronosporaceae</taxon>
        <taxon>Peronosclerospora</taxon>
    </lineage>
</organism>
<gene>
    <name evidence="1" type="ORF">PsorP6_000179</name>
</gene>
<evidence type="ECO:0000313" key="1">
    <source>
        <dbReference type="EMBL" id="KAI9921538.1"/>
    </source>
</evidence>
<dbReference type="EMBL" id="CM047580">
    <property type="protein sequence ID" value="KAI9921538.1"/>
    <property type="molecule type" value="Genomic_DNA"/>
</dbReference>
<dbReference type="Proteomes" id="UP001163321">
    <property type="component" value="Chromosome 1"/>
</dbReference>
<evidence type="ECO:0000313" key="2">
    <source>
        <dbReference type="Proteomes" id="UP001163321"/>
    </source>
</evidence>
<accession>A0ACC0WTW0</accession>
<sequence length="120" mass="13054">MSCLRSAPLQDCTDYLLKYPVIGFDSEWKAVNISSGSDDIPAKCALLQLASLQKAFVVDVIALYNHGDILSPLFQSESVIKPGFDTRADVKVLCPFLTGGFASDNVISMLLDLQAVTRKL</sequence>
<name>A0ACC0WTW0_9STRA</name>
<proteinExistence type="predicted"/>
<reference evidence="1 2" key="1">
    <citation type="journal article" date="2022" name="bioRxiv">
        <title>The genome of the oomycete Peronosclerospora sorghi, a cosmopolitan pathogen of maize and sorghum, is inflated with dispersed pseudogenes.</title>
        <authorList>
            <person name="Fletcher K."/>
            <person name="Martin F."/>
            <person name="Isakeit T."/>
            <person name="Cavanaugh K."/>
            <person name="Magill C."/>
            <person name="Michelmore R."/>
        </authorList>
    </citation>
    <scope>NUCLEOTIDE SEQUENCE [LARGE SCALE GENOMIC DNA]</scope>
    <source>
        <strain evidence="1">P6</strain>
    </source>
</reference>
<protein>
    <submittedName>
        <fullName evidence="1">Uncharacterized protein</fullName>
    </submittedName>
</protein>